<dbReference type="EMBL" id="JABEBT010000158">
    <property type="protein sequence ID" value="KAF7627244.1"/>
    <property type="molecule type" value="Genomic_DNA"/>
</dbReference>
<sequence length="52" mass="6025">MLNENYNEQIFNAATIGIDKTNAKIFLCNSSENWENYQKFEWTKGDIFGCGI</sequence>
<evidence type="ECO:0000313" key="2">
    <source>
        <dbReference type="Proteomes" id="UP000605970"/>
    </source>
</evidence>
<evidence type="ECO:0000313" key="1">
    <source>
        <dbReference type="EMBL" id="KAF7627244.1"/>
    </source>
</evidence>
<name>A0A8S9ZD45_9BILA</name>
<protein>
    <submittedName>
        <fullName evidence="1">Uncharacterized protein</fullName>
    </submittedName>
</protein>
<keyword evidence="2" id="KW-1185">Reference proteome</keyword>
<gene>
    <name evidence="1" type="ORF">Mgra_00009455</name>
</gene>
<proteinExistence type="predicted"/>
<feature type="non-terminal residue" evidence="1">
    <location>
        <position position="1"/>
    </location>
</feature>
<reference evidence="1" key="1">
    <citation type="journal article" date="2020" name="Ecol. Evol.">
        <title>Genome structure and content of the rice root-knot nematode (Meloidogyne graminicola).</title>
        <authorList>
            <person name="Phan N.T."/>
            <person name="Danchin E.G.J."/>
            <person name="Klopp C."/>
            <person name="Perfus-Barbeoch L."/>
            <person name="Kozlowski D.K."/>
            <person name="Koutsovoulos G.D."/>
            <person name="Lopez-Roques C."/>
            <person name="Bouchez O."/>
            <person name="Zahm M."/>
            <person name="Besnard G."/>
            <person name="Bellafiore S."/>
        </authorList>
    </citation>
    <scope>NUCLEOTIDE SEQUENCE</scope>
    <source>
        <strain evidence="1">VN-18</strain>
    </source>
</reference>
<accession>A0A8S9ZD45</accession>
<dbReference type="OrthoDB" id="5904286at2759"/>
<dbReference type="Proteomes" id="UP000605970">
    <property type="component" value="Unassembled WGS sequence"/>
</dbReference>
<comment type="caution">
    <text evidence="1">The sequence shown here is derived from an EMBL/GenBank/DDBJ whole genome shotgun (WGS) entry which is preliminary data.</text>
</comment>
<dbReference type="AlphaFoldDB" id="A0A8S9ZD45"/>
<organism evidence="1 2">
    <name type="scientific">Meloidogyne graminicola</name>
    <dbReference type="NCBI Taxonomy" id="189291"/>
    <lineage>
        <taxon>Eukaryota</taxon>
        <taxon>Metazoa</taxon>
        <taxon>Ecdysozoa</taxon>
        <taxon>Nematoda</taxon>
        <taxon>Chromadorea</taxon>
        <taxon>Rhabditida</taxon>
        <taxon>Tylenchina</taxon>
        <taxon>Tylenchomorpha</taxon>
        <taxon>Tylenchoidea</taxon>
        <taxon>Meloidogynidae</taxon>
        <taxon>Meloidogyninae</taxon>
        <taxon>Meloidogyne</taxon>
    </lineage>
</organism>